<dbReference type="PANTHER" id="PTHR33204:SF39">
    <property type="entry name" value="TRANSCRIPTIONAL REGULATORY PROTEIN"/>
    <property type="match status" value="1"/>
</dbReference>
<name>A0ABN0UEH9_9ACTN</name>
<evidence type="ECO:0000256" key="2">
    <source>
        <dbReference type="ARBA" id="ARBA00023125"/>
    </source>
</evidence>
<keyword evidence="1" id="KW-0805">Transcription regulation</keyword>
<evidence type="ECO:0000256" key="1">
    <source>
        <dbReference type="ARBA" id="ARBA00023015"/>
    </source>
</evidence>
<dbReference type="InterPro" id="IPR036388">
    <property type="entry name" value="WH-like_DNA-bd_sf"/>
</dbReference>
<dbReference type="PROSITE" id="PS51118">
    <property type="entry name" value="HTH_HXLR"/>
    <property type="match status" value="1"/>
</dbReference>
<organism evidence="5 6">
    <name type="scientific">Cryptosporangium japonicum</name>
    <dbReference type="NCBI Taxonomy" id="80872"/>
    <lineage>
        <taxon>Bacteria</taxon>
        <taxon>Bacillati</taxon>
        <taxon>Actinomycetota</taxon>
        <taxon>Actinomycetes</taxon>
        <taxon>Cryptosporangiales</taxon>
        <taxon>Cryptosporangiaceae</taxon>
        <taxon>Cryptosporangium</taxon>
    </lineage>
</organism>
<evidence type="ECO:0000313" key="5">
    <source>
        <dbReference type="EMBL" id="GAA0247875.1"/>
    </source>
</evidence>
<evidence type="ECO:0000256" key="3">
    <source>
        <dbReference type="ARBA" id="ARBA00023163"/>
    </source>
</evidence>
<dbReference type="RefSeq" id="WP_344650018.1">
    <property type="nucleotide sequence ID" value="NZ_BAAAGX010000014.1"/>
</dbReference>
<dbReference type="PANTHER" id="PTHR33204">
    <property type="entry name" value="TRANSCRIPTIONAL REGULATOR, MARR FAMILY"/>
    <property type="match status" value="1"/>
</dbReference>
<comment type="caution">
    <text evidence="5">The sequence shown here is derived from an EMBL/GenBank/DDBJ whole genome shotgun (WGS) entry which is preliminary data.</text>
</comment>
<dbReference type="InterPro" id="IPR036390">
    <property type="entry name" value="WH_DNA-bd_sf"/>
</dbReference>
<keyword evidence="2" id="KW-0238">DNA-binding</keyword>
<dbReference type="Proteomes" id="UP001500967">
    <property type="component" value="Unassembled WGS sequence"/>
</dbReference>
<keyword evidence="6" id="KW-1185">Reference proteome</keyword>
<dbReference type="EMBL" id="BAAAGX010000014">
    <property type="protein sequence ID" value="GAA0247875.1"/>
    <property type="molecule type" value="Genomic_DNA"/>
</dbReference>
<evidence type="ECO:0000313" key="6">
    <source>
        <dbReference type="Proteomes" id="UP001500967"/>
    </source>
</evidence>
<accession>A0ABN0UEH9</accession>
<proteinExistence type="predicted"/>
<keyword evidence="3" id="KW-0804">Transcription</keyword>
<reference evidence="5 6" key="1">
    <citation type="journal article" date="2019" name="Int. J. Syst. Evol. Microbiol.">
        <title>The Global Catalogue of Microorganisms (GCM) 10K type strain sequencing project: providing services to taxonomists for standard genome sequencing and annotation.</title>
        <authorList>
            <consortium name="The Broad Institute Genomics Platform"/>
            <consortium name="The Broad Institute Genome Sequencing Center for Infectious Disease"/>
            <person name="Wu L."/>
            <person name="Ma J."/>
        </authorList>
    </citation>
    <scope>NUCLEOTIDE SEQUENCE [LARGE SCALE GENOMIC DNA]</scope>
    <source>
        <strain evidence="5 6">JCM 10425</strain>
    </source>
</reference>
<dbReference type="Gene3D" id="1.10.10.10">
    <property type="entry name" value="Winged helix-like DNA-binding domain superfamily/Winged helix DNA-binding domain"/>
    <property type="match status" value="1"/>
</dbReference>
<feature type="domain" description="HTH hxlR-type" evidence="4">
    <location>
        <begin position="11"/>
        <end position="103"/>
    </location>
</feature>
<sequence length="103" mass="11525">MLIETVDEDACAQVLGVIGRIGNKWTMLVLGRLRTGPVHFGELRRSVTGISHRMLTRTLRDLEADGFVTRTVHPPRVEYALTERGIRMLDSVLELAAIAIDKK</sequence>
<protein>
    <recommendedName>
        <fullName evidence="4">HTH hxlR-type domain-containing protein</fullName>
    </recommendedName>
</protein>
<dbReference type="SUPFAM" id="SSF46785">
    <property type="entry name" value="Winged helix' DNA-binding domain"/>
    <property type="match status" value="1"/>
</dbReference>
<gene>
    <name evidence="5" type="ORF">GCM10009539_36450</name>
</gene>
<dbReference type="Pfam" id="PF01638">
    <property type="entry name" value="HxlR"/>
    <property type="match status" value="1"/>
</dbReference>
<evidence type="ECO:0000259" key="4">
    <source>
        <dbReference type="PROSITE" id="PS51118"/>
    </source>
</evidence>
<dbReference type="InterPro" id="IPR002577">
    <property type="entry name" value="HTH_HxlR"/>
</dbReference>